<dbReference type="Pfam" id="PF10372">
    <property type="entry name" value="CdaS_N"/>
    <property type="match status" value="1"/>
</dbReference>
<keyword evidence="6" id="KW-1003">Cell membrane</keyword>
<evidence type="ECO:0000256" key="5">
    <source>
        <dbReference type="ARBA" id="ARBA00022840"/>
    </source>
</evidence>
<comment type="caution">
    <text evidence="8">The sequence shown here is derived from an EMBL/GenBank/DDBJ whole genome shotgun (WGS) entry which is preliminary data.</text>
</comment>
<evidence type="ECO:0000259" key="7">
    <source>
        <dbReference type="PROSITE" id="PS51794"/>
    </source>
</evidence>
<dbReference type="PROSITE" id="PS51794">
    <property type="entry name" value="DAC"/>
    <property type="match status" value="1"/>
</dbReference>
<evidence type="ECO:0000256" key="2">
    <source>
        <dbReference type="ARBA" id="ARBA00022679"/>
    </source>
</evidence>
<keyword evidence="9" id="KW-1185">Reference proteome</keyword>
<comment type="function">
    <text evidence="6">Catalyzes the condensation of 2 ATP molecules into cyclic di-AMP (c-di-AMP), a second messenger used to regulate differing processes in different bacteria.</text>
</comment>
<name>A0ABS2QZ08_9BACI</name>
<evidence type="ECO:0000256" key="4">
    <source>
        <dbReference type="ARBA" id="ARBA00022741"/>
    </source>
</evidence>
<dbReference type="HAMAP" id="MF_00838">
    <property type="entry name" value="DacB"/>
    <property type="match status" value="1"/>
</dbReference>
<reference evidence="8 9" key="1">
    <citation type="submission" date="2021-01" db="EMBL/GenBank/DDBJ databases">
        <title>Genomic Encyclopedia of Type Strains, Phase IV (KMG-IV): sequencing the most valuable type-strain genomes for metagenomic binning, comparative biology and taxonomic classification.</title>
        <authorList>
            <person name="Goeker M."/>
        </authorList>
    </citation>
    <scope>NUCLEOTIDE SEQUENCE [LARGE SCALE GENOMIC DNA]</scope>
    <source>
        <strain evidence="8 9">DSM 104297</strain>
    </source>
</reference>
<dbReference type="InterPro" id="IPR003390">
    <property type="entry name" value="DNA_integrity_scan_DisA_N"/>
</dbReference>
<feature type="domain" description="DAC" evidence="7">
    <location>
        <begin position="56"/>
        <end position="204"/>
    </location>
</feature>
<dbReference type="PANTHER" id="PTHR34185:SF2">
    <property type="entry name" value="CYCLIC DI-AMP SYNTHASE CDAS"/>
    <property type="match status" value="1"/>
</dbReference>
<comment type="catalytic activity">
    <reaction evidence="1 6">
        <text>2 ATP = 3',3'-c-di-AMP + 2 diphosphate</text>
        <dbReference type="Rhea" id="RHEA:35655"/>
        <dbReference type="ChEBI" id="CHEBI:30616"/>
        <dbReference type="ChEBI" id="CHEBI:33019"/>
        <dbReference type="ChEBI" id="CHEBI:71500"/>
        <dbReference type="EC" id="2.7.7.85"/>
    </reaction>
</comment>
<evidence type="ECO:0000313" key="9">
    <source>
        <dbReference type="Proteomes" id="UP000809829"/>
    </source>
</evidence>
<dbReference type="NCBIfam" id="NF038328">
    <property type="entry name" value="c-di-AMP_CdaS"/>
    <property type="match status" value="1"/>
</dbReference>
<evidence type="ECO:0000256" key="3">
    <source>
        <dbReference type="ARBA" id="ARBA00022695"/>
    </source>
</evidence>
<dbReference type="Gene3D" id="1.10.287.770">
    <property type="entry name" value="YojJ-like"/>
    <property type="match status" value="1"/>
</dbReference>
<dbReference type="InterPro" id="IPR014046">
    <property type="entry name" value="C-di-AMP_synthase"/>
</dbReference>
<evidence type="ECO:0000256" key="6">
    <source>
        <dbReference type="HAMAP-Rule" id="MF_00838"/>
    </source>
</evidence>
<keyword evidence="3 6" id="KW-0548">Nucleotidyltransferase</keyword>
<dbReference type="InterPro" id="IPR019457">
    <property type="entry name" value="CdaS_N"/>
</dbReference>
<dbReference type="Pfam" id="PF02457">
    <property type="entry name" value="DAC"/>
    <property type="match status" value="1"/>
</dbReference>
<dbReference type="EC" id="2.7.7.85" evidence="6"/>
<protein>
    <recommendedName>
        <fullName evidence="6">Diadenylate cyclase</fullName>
        <shortName evidence="6">DAC</shortName>
        <ecNumber evidence="6">2.7.7.85</ecNumber>
    </recommendedName>
    <alternativeName>
        <fullName evidence="6">Cyclic-di-AMP synthase</fullName>
        <shortName evidence="6">c-di-AMP synthase</shortName>
    </alternativeName>
</protein>
<dbReference type="Proteomes" id="UP000809829">
    <property type="component" value="Unassembled WGS sequence"/>
</dbReference>
<evidence type="ECO:0000256" key="1">
    <source>
        <dbReference type="ARBA" id="ARBA00000877"/>
    </source>
</evidence>
<keyword evidence="6" id="KW-1133">Transmembrane helix</keyword>
<accession>A0ABS2QZ08</accession>
<evidence type="ECO:0000313" key="8">
    <source>
        <dbReference type="EMBL" id="MBM7704657.1"/>
    </source>
</evidence>
<dbReference type="EMBL" id="JAFBFC010000007">
    <property type="protein sequence ID" value="MBM7704657.1"/>
    <property type="molecule type" value="Genomic_DNA"/>
</dbReference>
<keyword evidence="6" id="KW-0812">Transmembrane</keyword>
<dbReference type="PIRSF" id="PIRSF004793">
    <property type="entry name" value="UCP004793"/>
    <property type="match status" value="1"/>
</dbReference>
<dbReference type="InterPro" id="IPR050338">
    <property type="entry name" value="DisA"/>
</dbReference>
<comment type="subunit">
    <text evidence="6">Probably oligomerizes.</text>
</comment>
<keyword evidence="4 6" id="KW-0547">Nucleotide-binding</keyword>
<proteinExistence type="inferred from homology"/>
<dbReference type="Gene3D" id="3.40.1700.10">
    <property type="entry name" value="DNA integrity scanning protein, DisA, N-terminal domain"/>
    <property type="match status" value="1"/>
</dbReference>
<dbReference type="InterPro" id="IPR053472">
    <property type="entry name" value="DAC_CdaS-like"/>
</dbReference>
<gene>
    <name evidence="6" type="primary">dacB</name>
    <name evidence="8" type="ORF">JOC83_003514</name>
</gene>
<keyword evidence="6" id="KW-0472">Membrane</keyword>
<keyword evidence="2 6" id="KW-0808">Transferase</keyword>
<keyword evidence="5 6" id="KW-0067">ATP-binding</keyword>
<comment type="similarity">
    <text evidence="6">Belongs to the adenylate cyclase family. DacB/CdaS subfamily.</text>
</comment>
<organism evidence="8 9">
    <name type="scientific">Priestia iocasae</name>
    <dbReference type="NCBI Taxonomy" id="2291674"/>
    <lineage>
        <taxon>Bacteria</taxon>
        <taxon>Bacillati</taxon>
        <taxon>Bacillota</taxon>
        <taxon>Bacilli</taxon>
        <taxon>Bacillales</taxon>
        <taxon>Bacillaceae</taxon>
        <taxon>Priestia</taxon>
    </lineage>
</organism>
<dbReference type="RefSeq" id="WP_205188652.1">
    <property type="nucleotide sequence ID" value="NZ_JAFBFC010000007.1"/>
</dbReference>
<dbReference type="PANTHER" id="PTHR34185">
    <property type="entry name" value="DIADENYLATE CYCLASE"/>
    <property type="match status" value="1"/>
</dbReference>
<dbReference type="InterPro" id="IPR034693">
    <property type="entry name" value="CdaS"/>
</dbReference>
<dbReference type="InterPro" id="IPR036888">
    <property type="entry name" value="DNA_integrity_DisA_N_sf"/>
</dbReference>
<sequence>MEAQFFPFSASIKGQLKKHLHTISIESEKMMKRLDYEDHCILCDFEDLQKTFQDIQSIAASYYLQRYLSPYTQNYIALSLAAHHLSEKRHGALILIERQQNVDTLIQRGVSIDATLSSALLETIFYPGNPLHDGAVLIRGNQIVSASNVLPLSSQSIRNKKIGTRHRAAIGMSEQSDALVLVVSEETGRISFGLDGSLYPIHSSKNTV</sequence>
<dbReference type="SUPFAM" id="SSF143597">
    <property type="entry name" value="YojJ-like"/>
    <property type="match status" value="1"/>
</dbReference>